<dbReference type="SUPFAM" id="SSF53098">
    <property type="entry name" value="Ribonuclease H-like"/>
    <property type="match status" value="1"/>
</dbReference>
<dbReference type="OrthoDB" id="1607513at2759"/>
<evidence type="ECO:0000256" key="3">
    <source>
        <dbReference type="ARBA" id="ARBA00022771"/>
    </source>
</evidence>
<evidence type="ECO:0000256" key="2">
    <source>
        <dbReference type="ARBA" id="ARBA00022723"/>
    </source>
</evidence>
<organism evidence="10 11">
    <name type="scientific">Saprolegnia parasitica (strain CBS 223.65)</name>
    <dbReference type="NCBI Taxonomy" id="695850"/>
    <lineage>
        <taxon>Eukaryota</taxon>
        <taxon>Sar</taxon>
        <taxon>Stramenopiles</taxon>
        <taxon>Oomycota</taxon>
        <taxon>Saprolegniomycetes</taxon>
        <taxon>Saprolegniales</taxon>
        <taxon>Saprolegniaceae</taxon>
        <taxon>Saprolegnia</taxon>
    </lineage>
</organism>
<keyword evidence="2" id="KW-0479">Metal-binding</keyword>
<dbReference type="PANTHER" id="PTHR46481">
    <property type="entry name" value="ZINC FINGER BED DOMAIN-CONTAINING PROTEIN 4"/>
    <property type="match status" value="1"/>
</dbReference>
<keyword evidence="3" id="KW-0863">Zinc-finger</keyword>
<dbReference type="GO" id="GO:0005634">
    <property type="term" value="C:nucleus"/>
    <property type="evidence" value="ECO:0007669"/>
    <property type="project" value="UniProtKB-SubCell"/>
</dbReference>
<dbReference type="GeneID" id="24142709"/>
<protein>
    <recommendedName>
        <fullName evidence="9">BED-type domain-containing protein</fullName>
    </recommendedName>
</protein>
<reference evidence="10 11" key="1">
    <citation type="journal article" date="2013" name="PLoS Genet.">
        <title>Distinctive expansion of potential virulence genes in the genome of the oomycete fish pathogen Saprolegnia parasitica.</title>
        <authorList>
            <person name="Jiang R.H."/>
            <person name="de Bruijn I."/>
            <person name="Haas B.J."/>
            <person name="Belmonte R."/>
            <person name="Lobach L."/>
            <person name="Christie J."/>
            <person name="van den Ackerveken G."/>
            <person name="Bottin A."/>
            <person name="Bulone V."/>
            <person name="Diaz-Moreno S.M."/>
            <person name="Dumas B."/>
            <person name="Fan L."/>
            <person name="Gaulin E."/>
            <person name="Govers F."/>
            <person name="Grenville-Briggs L.J."/>
            <person name="Horner N.R."/>
            <person name="Levin J.Z."/>
            <person name="Mammella M."/>
            <person name="Meijer H.J."/>
            <person name="Morris P."/>
            <person name="Nusbaum C."/>
            <person name="Oome S."/>
            <person name="Phillips A.J."/>
            <person name="van Rooyen D."/>
            <person name="Rzeszutek E."/>
            <person name="Saraiva M."/>
            <person name="Secombes C.J."/>
            <person name="Seidl M.F."/>
            <person name="Snel B."/>
            <person name="Stassen J.H."/>
            <person name="Sykes S."/>
            <person name="Tripathy S."/>
            <person name="van den Berg H."/>
            <person name="Vega-Arreguin J.C."/>
            <person name="Wawra S."/>
            <person name="Young S.K."/>
            <person name="Zeng Q."/>
            <person name="Dieguez-Uribeondo J."/>
            <person name="Russ C."/>
            <person name="Tyler B.M."/>
            <person name="van West P."/>
        </authorList>
    </citation>
    <scope>NUCLEOTIDE SEQUENCE [LARGE SCALE GENOMIC DNA]</scope>
    <source>
        <strain evidence="10 11">CBS 223.65</strain>
    </source>
</reference>
<keyword evidence="6" id="KW-0804">Transcription</keyword>
<dbReference type="AlphaFoldDB" id="A0A067BQF5"/>
<evidence type="ECO:0000256" key="5">
    <source>
        <dbReference type="ARBA" id="ARBA00023015"/>
    </source>
</evidence>
<dbReference type="VEuPathDB" id="FungiDB:SPRG_22326"/>
<dbReference type="EMBL" id="KK583306">
    <property type="protein sequence ID" value="KDO20684.1"/>
    <property type="molecule type" value="Genomic_DNA"/>
</dbReference>
<dbReference type="GO" id="GO:0008270">
    <property type="term" value="F:zinc ion binding"/>
    <property type="evidence" value="ECO:0007669"/>
    <property type="project" value="UniProtKB-KW"/>
</dbReference>
<evidence type="ECO:0000256" key="1">
    <source>
        <dbReference type="ARBA" id="ARBA00004123"/>
    </source>
</evidence>
<comment type="subcellular location">
    <subcellularLocation>
        <location evidence="1">Nucleus</location>
    </subcellularLocation>
</comment>
<evidence type="ECO:0000256" key="6">
    <source>
        <dbReference type="ARBA" id="ARBA00023163"/>
    </source>
</evidence>
<dbReference type="InterPro" id="IPR003656">
    <property type="entry name" value="Znf_BED"/>
</dbReference>
<feature type="region of interest" description="Disordered" evidence="8">
    <location>
        <begin position="121"/>
        <end position="145"/>
    </location>
</feature>
<name>A0A067BQF5_SAPPC</name>
<dbReference type="InterPro" id="IPR052035">
    <property type="entry name" value="ZnF_BED_domain_contain"/>
</dbReference>
<evidence type="ECO:0000256" key="8">
    <source>
        <dbReference type="SAM" id="MobiDB-lite"/>
    </source>
</evidence>
<accession>A0A067BQF5</accession>
<dbReference type="SUPFAM" id="SSF57667">
    <property type="entry name" value="beta-beta-alpha zinc fingers"/>
    <property type="match status" value="1"/>
</dbReference>
<dbReference type="Proteomes" id="UP000030745">
    <property type="component" value="Unassembled WGS sequence"/>
</dbReference>
<keyword evidence="11" id="KW-1185">Reference proteome</keyword>
<keyword evidence="7" id="KW-0539">Nucleus</keyword>
<dbReference type="GO" id="GO:0009791">
    <property type="term" value="P:post-embryonic development"/>
    <property type="evidence" value="ECO:0007669"/>
    <property type="project" value="UniProtKB-ARBA"/>
</dbReference>
<feature type="domain" description="BED-type" evidence="9">
    <location>
        <begin position="46"/>
        <end position="89"/>
    </location>
</feature>
<dbReference type="Pfam" id="PF02892">
    <property type="entry name" value="zf-BED"/>
    <property type="match status" value="1"/>
</dbReference>
<dbReference type="InterPro" id="IPR012337">
    <property type="entry name" value="RNaseH-like_sf"/>
</dbReference>
<evidence type="ECO:0000259" key="9">
    <source>
        <dbReference type="Pfam" id="PF02892"/>
    </source>
</evidence>
<evidence type="ECO:0000256" key="4">
    <source>
        <dbReference type="ARBA" id="ARBA00022833"/>
    </source>
</evidence>
<dbReference type="GO" id="GO:0003677">
    <property type="term" value="F:DNA binding"/>
    <property type="evidence" value="ECO:0007669"/>
    <property type="project" value="InterPro"/>
</dbReference>
<evidence type="ECO:0000256" key="7">
    <source>
        <dbReference type="ARBA" id="ARBA00023242"/>
    </source>
</evidence>
<keyword evidence="4" id="KW-0862">Zinc</keyword>
<sequence>MPVTPPPDAPAKRLRDDDELPSDATAMLADVGLERKRKRLINASFIWEHFRKSEDRKSIVCLHCIPEGSTRFAYSGGTSTMNRHLRRKHGIYAPGKCAEDYEPSESGSSVLRLPLAIVPPSASPDLGESTKAAAADESKLPMRPTKQSMAQTQQWIHYAVTQYAPLEMDPDLHQLLKSKATGSFQSLQGPALIAMLREAALSLRSALHTFLRRQCALDVSLVGGDRPFELWFQALLESYGLESHLVAVTLGRDCPLAALQASFPNIVFVPCLLHQLEDLVRSIFDVAADVLHRCREVLLRNPRHNTPLDTPATSWWSTGDMISQVVAAESLWRNELAAEDWATLKDMAEVLVPIQSLLQNCLVESSVLEPLASLVFAMLHGIAKRLRSCKSPIQKALATGVSALLKHAPPICHVICAVDPRFKTLPFLSPNEKHAAFVTLSASMEKPASDSSDAEASAPCLPKRGKDSLMMAWSDMYPFEDSSALPLQATVQTYLDAATSLTAASPTDLVDPLAWWKVNVHVFGDMATLARSYLSVSPFCLPVQDVLSPSLRTRKLQLPTHLLDVVLFLRSALHVPELQDHNNKYMTTMV</sequence>
<evidence type="ECO:0000313" key="10">
    <source>
        <dbReference type="EMBL" id="KDO20684.1"/>
    </source>
</evidence>
<gene>
    <name evidence="10" type="ORF">SPRG_22326</name>
</gene>
<evidence type="ECO:0000313" key="11">
    <source>
        <dbReference type="Proteomes" id="UP000030745"/>
    </source>
</evidence>
<proteinExistence type="predicted"/>
<dbReference type="PANTHER" id="PTHR46481:SF10">
    <property type="entry name" value="ZINC FINGER BED DOMAIN-CONTAINING PROTEIN 39"/>
    <property type="match status" value="1"/>
</dbReference>
<dbReference type="KEGG" id="spar:SPRG_22326"/>
<dbReference type="RefSeq" id="XP_012208652.1">
    <property type="nucleotide sequence ID" value="XM_012353262.1"/>
</dbReference>
<dbReference type="SMART" id="SM00614">
    <property type="entry name" value="ZnF_BED"/>
    <property type="match status" value="1"/>
</dbReference>
<keyword evidence="5" id="KW-0805">Transcription regulation</keyword>
<dbReference type="InterPro" id="IPR036236">
    <property type="entry name" value="Znf_C2H2_sf"/>
</dbReference>